<dbReference type="Proteomes" id="UP000007954">
    <property type="component" value="Chromosome"/>
</dbReference>
<keyword evidence="1" id="KW-0963">Cytoplasm</keyword>
<sequence>MSDGIPCVRVPPTAGERTRTMLAEQGLIDTLYEIDTTEDYLYIPVVDSTAVPDQFDIVTHVVNTRDVSTSPADKLGFDPSYERLGEIIIIDEDNHEKAREVAKAIVESDIPVKTVLNRDSKVSGPHRTREWEVLAGEETETCHREYGYTFRLDIESVYFSPRLATERHRVITQVDAHDHVIDMFAGVGPFAVPMAARGADVVAAELNENAVEYLSINAEQNDVDDNFTIVSGDVRTLPDSYTDWADRLIMNLPHSADEFLETAIRLAGDECMIHYYDIQHEDTLYQPGIEAIQSAAEPNYKLTVETRHEVRSYAPHEYNICLDVRLQRR</sequence>
<protein>
    <submittedName>
        <fullName evidence="7">tRNA (Guanine(37)-N(1))-methyltransferase</fullName>
        <ecNumber evidence="7">2.1.1.228</ecNumber>
    </submittedName>
</protein>
<dbReference type="InterPro" id="IPR056744">
    <property type="entry name" value="TRM5/TYW2-like_N"/>
</dbReference>
<dbReference type="AlphaFoldDB" id="G0LGW6"/>
<dbReference type="InterPro" id="IPR040601">
    <property type="entry name" value="Trm5a/b_N"/>
</dbReference>
<dbReference type="EMBL" id="FR746099">
    <property type="protein sequence ID" value="CCC39668.1"/>
    <property type="molecule type" value="Genomic_DNA"/>
</dbReference>
<dbReference type="GO" id="GO:0002939">
    <property type="term" value="P:tRNA N1-guanine methylation"/>
    <property type="evidence" value="ECO:0007669"/>
    <property type="project" value="TreeGrafter"/>
</dbReference>
<keyword evidence="2 7" id="KW-0489">Methyltransferase</keyword>
<feature type="domain" description="SAM-dependent methyltransferase TRM5/TYW2-type" evidence="6">
    <location>
        <begin position="81"/>
        <end position="328"/>
    </location>
</feature>
<keyword evidence="4" id="KW-0949">S-adenosyl-L-methionine</keyword>
<dbReference type="GeneID" id="12446428"/>
<dbReference type="OrthoDB" id="8079at2157"/>
<dbReference type="KEGG" id="hwc:Hqrw_1738"/>
<evidence type="ECO:0000256" key="3">
    <source>
        <dbReference type="ARBA" id="ARBA00022679"/>
    </source>
</evidence>
<dbReference type="Pfam" id="PF02475">
    <property type="entry name" value="TRM5-TYW2_MTfase"/>
    <property type="match status" value="1"/>
</dbReference>
<dbReference type="EC" id="2.1.1.228" evidence="7"/>
<dbReference type="InterPro" id="IPR056743">
    <property type="entry name" value="TRM5-TYW2-like_MTfase"/>
</dbReference>
<dbReference type="InterPro" id="IPR029063">
    <property type="entry name" value="SAM-dependent_MTases_sf"/>
</dbReference>
<dbReference type="SUPFAM" id="SSF53335">
    <property type="entry name" value="S-adenosyl-L-methionine-dependent methyltransferases"/>
    <property type="match status" value="1"/>
</dbReference>
<reference evidence="7 8" key="1">
    <citation type="journal article" date="2011" name="PLoS ONE">
        <title>Haloquadratum walsbyi: limited diversity in a global pond.</title>
        <authorList>
            <person name="Dyall-Smith M."/>
            <person name="Pfeiffer F."/>
            <person name="Klee K."/>
            <person name="Palm P."/>
            <person name="Gross K."/>
            <person name="Schuster S.C."/>
            <person name="Rampp M."/>
            <person name="Oesterhelt D."/>
        </authorList>
    </citation>
    <scope>NUCLEOTIDE SEQUENCE [LARGE SCALE GENOMIC DNA]</scope>
    <source>
        <strain evidence="8">DSM 16854 / JCM 12705 / C23</strain>
    </source>
</reference>
<accession>G0LGW6</accession>
<keyword evidence="3 7" id="KW-0808">Transferase</keyword>
<name>G0LGW6_HALWC</name>
<evidence type="ECO:0000313" key="8">
    <source>
        <dbReference type="Proteomes" id="UP000007954"/>
    </source>
</evidence>
<dbReference type="PROSITE" id="PS51684">
    <property type="entry name" value="SAM_MT_TRM5_TYW2"/>
    <property type="match status" value="1"/>
</dbReference>
<evidence type="ECO:0000256" key="4">
    <source>
        <dbReference type="ARBA" id="ARBA00022691"/>
    </source>
</evidence>
<evidence type="ECO:0000259" key="6">
    <source>
        <dbReference type="PROSITE" id="PS51684"/>
    </source>
</evidence>
<dbReference type="Gene3D" id="3.40.50.150">
    <property type="entry name" value="Vaccinia Virus protein VP39"/>
    <property type="match status" value="1"/>
</dbReference>
<organism evidence="7 8">
    <name type="scientific">Haloquadratum walsbyi (strain DSM 16854 / JCM 12705 / C23)</name>
    <dbReference type="NCBI Taxonomy" id="768065"/>
    <lineage>
        <taxon>Archaea</taxon>
        <taxon>Methanobacteriati</taxon>
        <taxon>Methanobacteriota</taxon>
        <taxon>Stenosarchaea group</taxon>
        <taxon>Halobacteria</taxon>
        <taxon>Halobacteriales</taxon>
        <taxon>Haloferacaceae</taxon>
        <taxon>Haloquadratum</taxon>
    </lineage>
</organism>
<dbReference type="Gene3D" id="3.30.70.2580">
    <property type="match status" value="1"/>
</dbReference>
<evidence type="ECO:0000256" key="5">
    <source>
        <dbReference type="ARBA" id="ARBA00022694"/>
    </source>
</evidence>
<dbReference type="CDD" id="cd02440">
    <property type="entry name" value="AdoMet_MTases"/>
    <property type="match status" value="1"/>
</dbReference>
<evidence type="ECO:0000256" key="1">
    <source>
        <dbReference type="ARBA" id="ARBA00022490"/>
    </source>
</evidence>
<evidence type="ECO:0000313" key="7">
    <source>
        <dbReference type="EMBL" id="CCC39668.1"/>
    </source>
</evidence>
<dbReference type="HOGENOM" id="CLU_022610_0_1_2"/>
<dbReference type="PANTHER" id="PTHR23245">
    <property type="entry name" value="TRNA METHYLTRANSFERASE"/>
    <property type="match status" value="1"/>
</dbReference>
<dbReference type="Pfam" id="PF18093">
    <property type="entry name" value="Trm5_N"/>
    <property type="match status" value="1"/>
</dbReference>
<dbReference type="GO" id="GO:0005737">
    <property type="term" value="C:cytoplasm"/>
    <property type="evidence" value="ECO:0007669"/>
    <property type="project" value="TreeGrafter"/>
</dbReference>
<gene>
    <name evidence="7" type="primary">trm5</name>
    <name evidence="7" type="ordered locus">Hqrw_1738</name>
</gene>
<dbReference type="GO" id="GO:0052906">
    <property type="term" value="F:tRNA (guanine(37)-N1)-methyltransferase activity"/>
    <property type="evidence" value="ECO:0007669"/>
    <property type="project" value="UniProtKB-EC"/>
</dbReference>
<dbReference type="Gene3D" id="3.30.300.110">
    <property type="entry name" value="Met-10+ protein-like domains"/>
    <property type="match status" value="1"/>
</dbReference>
<dbReference type="PANTHER" id="PTHR23245:SF36">
    <property type="entry name" value="TRNA (GUANINE(37)-N1)-METHYLTRANSFERASE"/>
    <property type="match status" value="1"/>
</dbReference>
<evidence type="ECO:0000256" key="2">
    <source>
        <dbReference type="ARBA" id="ARBA00022603"/>
    </source>
</evidence>
<keyword evidence="5" id="KW-0819">tRNA processing</keyword>
<dbReference type="Pfam" id="PF25133">
    <property type="entry name" value="TYW2_N_2"/>
    <property type="match status" value="1"/>
</dbReference>
<proteinExistence type="predicted"/>
<dbReference type="InterPro" id="IPR030382">
    <property type="entry name" value="MeTrfase_TRM5/TYW2"/>
</dbReference>
<dbReference type="RefSeq" id="WP_014555480.1">
    <property type="nucleotide sequence ID" value="NC_017459.1"/>
</dbReference>